<keyword evidence="4 11" id="KW-0963">Cytoplasm</keyword>
<dbReference type="RefSeq" id="WP_322776209.1">
    <property type="nucleotide sequence ID" value="NZ_JARJFB010000010.1"/>
</dbReference>
<feature type="domain" description="DALR anticodon binding" evidence="12">
    <location>
        <begin position="568"/>
        <end position="667"/>
    </location>
</feature>
<evidence type="ECO:0000256" key="5">
    <source>
        <dbReference type="ARBA" id="ARBA00022598"/>
    </source>
</evidence>
<accession>A0ABU5NAV8</accession>
<dbReference type="PANTHER" id="PTHR30075:SF2">
    <property type="entry name" value="GLYCINE--TRNA LIGASE, CHLOROPLASTIC_MITOCHONDRIAL 2"/>
    <property type="match status" value="1"/>
</dbReference>
<evidence type="ECO:0000256" key="8">
    <source>
        <dbReference type="ARBA" id="ARBA00022917"/>
    </source>
</evidence>
<dbReference type="GO" id="GO:0016874">
    <property type="term" value="F:ligase activity"/>
    <property type="evidence" value="ECO:0007669"/>
    <property type="project" value="UniProtKB-KW"/>
</dbReference>
<evidence type="ECO:0000256" key="9">
    <source>
        <dbReference type="ARBA" id="ARBA00023146"/>
    </source>
</evidence>
<evidence type="ECO:0000259" key="12">
    <source>
        <dbReference type="Pfam" id="PF05746"/>
    </source>
</evidence>
<comment type="subcellular location">
    <subcellularLocation>
        <location evidence="1 11">Cytoplasm</location>
    </subcellularLocation>
</comment>
<dbReference type="NCBIfam" id="TIGR00211">
    <property type="entry name" value="glyS"/>
    <property type="match status" value="1"/>
</dbReference>
<dbReference type="SUPFAM" id="SSF109604">
    <property type="entry name" value="HD-domain/PDEase-like"/>
    <property type="match status" value="1"/>
</dbReference>
<dbReference type="PROSITE" id="PS50861">
    <property type="entry name" value="AA_TRNA_LIGASE_II_GLYAB"/>
    <property type="match status" value="1"/>
</dbReference>
<dbReference type="PANTHER" id="PTHR30075">
    <property type="entry name" value="GLYCYL-TRNA SYNTHETASE"/>
    <property type="match status" value="1"/>
</dbReference>
<comment type="similarity">
    <text evidence="2 11">Belongs to the class-II aminoacyl-tRNA synthetase family.</text>
</comment>
<keyword evidence="14" id="KW-1185">Reference proteome</keyword>
<evidence type="ECO:0000256" key="4">
    <source>
        <dbReference type="ARBA" id="ARBA00022490"/>
    </source>
</evidence>
<sequence>MSELLLELFSEEIPATMQQKAAVAYEEIFAKYFQEQTISFASIKSYVGPRRLTIHVTGIGAYISASKKEVKGPKTSAPENAIHGFCHSNGISKGLLSRQEIKGVEYFVYEQMTAEQQTKDILQKTLMDPISTYVWPKSMFWGDYQIKWVRPLRNIMCIFDGQTLDFKYGHLVANNKSFGHRFMSPEPFEVTNFAEYKQKLSDNFVVLDHFERKVYISKESNKIAAKMGLVIKEDNDLLEEVTGLVEYPQVLLGSIDQKFLSVPSEVLSSSMRSHQKYFSLFDQKGDFAPYFLFVSNIAATNPELVVQGNEKVLSARLSDALYFYNQDLKTKLNQKSQKLDKIIFHAKLGTVGDKVQRVAKIAEYLLPNNEDIVKAALVCKSDIVSEVVGEFPNLQGIMGYYYAKYESLNEDVAVAIRDHYKPQGPSDSCPTGIAAFLALADKIDSLCGLMLAGEKPSGSKDPFALRRQALGIVRIVLENELLVNISELVDVAVSGYSVYKKDANLCSASQIIEFLEDRMRHFLKDEYSHELVNAVLDLEKEPSLVNTKIKLDSLQRFVKEDAYTDLIIAYKRASNIVAGFVGKNEKINESLFDNNYEKNLYNFLQDYEPKIKAEIMAKNYSESLKMLAAMRAPISSFFDNVMVKVDNQIVANNRLLLLSKAKQIFDQIAKFDQL</sequence>
<keyword evidence="8 11" id="KW-0648">Protein biosynthesis</keyword>
<name>A0ABU5NAV8_9RICK</name>
<dbReference type="Pfam" id="PF05746">
    <property type="entry name" value="DALR_1"/>
    <property type="match status" value="1"/>
</dbReference>
<dbReference type="HAMAP" id="MF_00255">
    <property type="entry name" value="Gly_tRNA_synth_beta"/>
    <property type="match status" value="1"/>
</dbReference>
<evidence type="ECO:0000256" key="10">
    <source>
        <dbReference type="ARBA" id="ARBA00047937"/>
    </source>
</evidence>
<evidence type="ECO:0000256" key="2">
    <source>
        <dbReference type="ARBA" id="ARBA00008226"/>
    </source>
</evidence>
<dbReference type="EMBL" id="JARJFB010000010">
    <property type="protein sequence ID" value="MEA0970306.1"/>
    <property type="molecule type" value="Genomic_DNA"/>
</dbReference>
<proteinExistence type="inferred from homology"/>
<reference evidence="13 14" key="1">
    <citation type="submission" date="2023-03" db="EMBL/GenBank/DDBJ databases">
        <title>Host association and intracellularity evolved multiple times independently in the Rickettsiales.</title>
        <authorList>
            <person name="Castelli M."/>
            <person name="Nardi T."/>
            <person name="Gammuto L."/>
            <person name="Bellinzona G."/>
            <person name="Sabaneyeva E."/>
            <person name="Potekhin A."/>
            <person name="Serra V."/>
            <person name="Petroni G."/>
            <person name="Sassera D."/>
        </authorList>
    </citation>
    <scope>NUCLEOTIDE SEQUENCE [LARGE SCALE GENOMIC DNA]</scope>
    <source>
        <strain evidence="13 14">Sr 2-6</strain>
    </source>
</reference>
<comment type="caution">
    <text evidence="13">The sequence shown here is derived from an EMBL/GenBank/DDBJ whole genome shotgun (WGS) entry which is preliminary data.</text>
</comment>
<protein>
    <recommendedName>
        <fullName evidence="11">Glycine--tRNA ligase beta subunit</fullName>
        <ecNumber evidence="11">6.1.1.14</ecNumber>
    </recommendedName>
    <alternativeName>
        <fullName evidence="11">Glycyl-tRNA synthetase beta subunit</fullName>
        <shortName evidence="11">GlyRS</shortName>
    </alternativeName>
</protein>
<comment type="catalytic activity">
    <reaction evidence="10 11">
        <text>tRNA(Gly) + glycine + ATP = glycyl-tRNA(Gly) + AMP + diphosphate</text>
        <dbReference type="Rhea" id="RHEA:16013"/>
        <dbReference type="Rhea" id="RHEA-COMP:9664"/>
        <dbReference type="Rhea" id="RHEA-COMP:9683"/>
        <dbReference type="ChEBI" id="CHEBI:30616"/>
        <dbReference type="ChEBI" id="CHEBI:33019"/>
        <dbReference type="ChEBI" id="CHEBI:57305"/>
        <dbReference type="ChEBI" id="CHEBI:78442"/>
        <dbReference type="ChEBI" id="CHEBI:78522"/>
        <dbReference type="ChEBI" id="CHEBI:456215"/>
        <dbReference type="EC" id="6.1.1.14"/>
    </reaction>
</comment>
<dbReference type="InterPro" id="IPR008909">
    <property type="entry name" value="DALR_anticod-bd"/>
</dbReference>
<dbReference type="InterPro" id="IPR006194">
    <property type="entry name" value="Gly-tRNA-synth_heterodimer"/>
</dbReference>
<keyword evidence="7 11" id="KW-0067">ATP-binding</keyword>
<dbReference type="Pfam" id="PF02092">
    <property type="entry name" value="tRNA_synt_2f"/>
    <property type="match status" value="1"/>
</dbReference>
<keyword evidence="6 11" id="KW-0547">Nucleotide-binding</keyword>
<evidence type="ECO:0000256" key="11">
    <source>
        <dbReference type="HAMAP-Rule" id="MF_00255"/>
    </source>
</evidence>
<evidence type="ECO:0000256" key="3">
    <source>
        <dbReference type="ARBA" id="ARBA00011209"/>
    </source>
</evidence>
<dbReference type="EC" id="6.1.1.14" evidence="11"/>
<keyword evidence="9 11" id="KW-0030">Aminoacyl-tRNA synthetase</keyword>
<evidence type="ECO:0000256" key="7">
    <source>
        <dbReference type="ARBA" id="ARBA00022840"/>
    </source>
</evidence>
<gene>
    <name evidence="11" type="primary">glyS</name>
    <name evidence="13" type="ORF">Megvenef_00264</name>
</gene>
<dbReference type="Proteomes" id="UP001291687">
    <property type="component" value="Unassembled WGS sequence"/>
</dbReference>
<dbReference type="PRINTS" id="PR01045">
    <property type="entry name" value="TRNASYNTHGB"/>
</dbReference>
<organism evidence="13 14">
    <name type="scientific">Candidatus Megaera venefica</name>
    <dbReference type="NCBI Taxonomy" id="2055910"/>
    <lineage>
        <taxon>Bacteria</taxon>
        <taxon>Pseudomonadati</taxon>
        <taxon>Pseudomonadota</taxon>
        <taxon>Alphaproteobacteria</taxon>
        <taxon>Rickettsiales</taxon>
        <taxon>Rickettsiaceae</taxon>
        <taxon>Candidatus Megaera</taxon>
    </lineage>
</organism>
<evidence type="ECO:0000256" key="1">
    <source>
        <dbReference type="ARBA" id="ARBA00004496"/>
    </source>
</evidence>
<evidence type="ECO:0000313" key="14">
    <source>
        <dbReference type="Proteomes" id="UP001291687"/>
    </source>
</evidence>
<keyword evidence="5 11" id="KW-0436">Ligase</keyword>
<evidence type="ECO:0000256" key="6">
    <source>
        <dbReference type="ARBA" id="ARBA00022741"/>
    </source>
</evidence>
<dbReference type="InterPro" id="IPR015944">
    <property type="entry name" value="Gly-tRNA-synth_bsu"/>
</dbReference>
<comment type="subunit">
    <text evidence="3 11">Tetramer of two alpha and two beta subunits.</text>
</comment>
<evidence type="ECO:0000313" key="13">
    <source>
        <dbReference type="EMBL" id="MEA0970306.1"/>
    </source>
</evidence>